<organism evidence="1 2">
    <name type="scientific">Panagrolaimus sp. JU765</name>
    <dbReference type="NCBI Taxonomy" id="591449"/>
    <lineage>
        <taxon>Eukaryota</taxon>
        <taxon>Metazoa</taxon>
        <taxon>Ecdysozoa</taxon>
        <taxon>Nematoda</taxon>
        <taxon>Chromadorea</taxon>
        <taxon>Rhabditida</taxon>
        <taxon>Tylenchina</taxon>
        <taxon>Panagrolaimomorpha</taxon>
        <taxon>Panagrolaimoidea</taxon>
        <taxon>Panagrolaimidae</taxon>
        <taxon>Panagrolaimus</taxon>
    </lineage>
</organism>
<protein>
    <submittedName>
        <fullName evidence="2">Uncharacterized protein</fullName>
    </submittedName>
</protein>
<proteinExistence type="predicted"/>
<name>A0AC34Q2P2_9BILA</name>
<evidence type="ECO:0000313" key="2">
    <source>
        <dbReference type="WBParaSite" id="JU765_v2.g12367.t1"/>
    </source>
</evidence>
<dbReference type="Proteomes" id="UP000887576">
    <property type="component" value="Unplaced"/>
</dbReference>
<sequence>MDQATTYTTTTEESARSSDLRSTESPRILLNAPQIQQPVEGASMKKVNEVYATAALAFQRLSELVLQIHSAPVNSEEQKWSAADAEYLANSMKRFSDDCEELSKRLRTRTGNQIKTDFKRRTILINNQQITSSQGIGVQAPPNVTTHHYNGTIAGTSTSGITYTVGANKRPAQTIIAGVPPKRILGGSMFRSVTGPTGTGVIRQRIIGGQSTSSVRVLQPGQAAQRYYEQMDNTVTVSPAVTRTGNAGQTAASGQQY</sequence>
<reference evidence="2" key="1">
    <citation type="submission" date="2022-11" db="UniProtKB">
        <authorList>
            <consortium name="WormBaseParasite"/>
        </authorList>
    </citation>
    <scope>IDENTIFICATION</scope>
</reference>
<evidence type="ECO:0000313" key="1">
    <source>
        <dbReference type="Proteomes" id="UP000887576"/>
    </source>
</evidence>
<accession>A0AC34Q2P2</accession>
<dbReference type="WBParaSite" id="JU765_v2.g12367.t1">
    <property type="protein sequence ID" value="JU765_v2.g12367.t1"/>
    <property type="gene ID" value="JU765_v2.g12367"/>
</dbReference>